<dbReference type="SUPFAM" id="SSF64376">
    <property type="entry name" value="YlxR-like"/>
    <property type="match status" value="1"/>
</dbReference>
<gene>
    <name evidence="2" type="ORF">FJU11_16280</name>
</gene>
<dbReference type="OrthoDB" id="9799836at2"/>
<dbReference type="Gene3D" id="3.30.1330.30">
    <property type="match status" value="1"/>
</dbReference>
<dbReference type="AlphaFoldDB" id="A0A506TVK3"/>
<evidence type="ECO:0000313" key="2">
    <source>
        <dbReference type="EMBL" id="TPW26112.1"/>
    </source>
</evidence>
<dbReference type="InterPro" id="IPR037465">
    <property type="entry name" value="YlxR"/>
</dbReference>
<comment type="caution">
    <text evidence="2">The sequence shown here is derived from an EMBL/GenBank/DDBJ whole genome shotgun (WGS) entry which is preliminary data.</text>
</comment>
<dbReference type="Pfam" id="PF04296">
    <property type="entry name" value="YlxR"/>
    <property type="match status" value="1"/>
</dbReference>
<protein>
    <submittedName>
        <fullName evidence="2">RNA-binding protein</fullName>
    </submittedName>
</protein>
<evidence type="ECO:0000259" key="1">
    <source>
        <dbReference type="Pfam" id="PF04296"/>
    </source>
</evidence>
<dbReference type="Proteomes" id="UP000320314">
    <property type="component" value="Unassembled WGS sequence"/>
</dbReference>
<organism evidence="2 3">
    <name type="scientific">Pararhizobium mangrovi</name>
    <dbReference type="NCBI Taxonomy" id="2590452"/>
    <lineage>
        <taxon>Bacteria</taxon>
        <taxon>Pseudomonadati</taxon>
        <taxon>Pseudomonadota</taxon>
        <taxon>Alphaproteobacteria</taxon>
        <taxon>Hyphomicrobiales</taxon>
        <taxon>Rhizobiaceae</taxon>
        <taxon>Rhizobium/Agrobacterium group</taxon>
        <taxon>Pararhizobium</taxon>
    </lineage>
</organism>
<dbReference type="PANTHER" id="PTHR34215">
    <property type="entry name" value="BLL0784 PROTEIN"/>
    <property type="match status" value="1"/>
</dbReference>
<dbReference type="SUPFAM" id="SSF55315">
    <property type="entry name" value="L30e-like"/>
    <property type="match status" value="1"/>
</dbReference>
<evidence type="ECO:0000313" key="3">
    <source>
        <dbReference type="Proteomes" id="UP000320314"/>
    </source>
</evidence>
<dbReference type="InterPro" id="IPR007393">
    <property type="entry name" value="YlxR_dom"/>
</dbReference>
<dbReference type="RefSeq" id="WP_141168136.1">
    <property type="nucleotide sequence ID" value="NZ_VHLH01000037.1"/>
</dbReference>
<dbReference type="InterPro" id="IPR029064">
    <property type="entry name" value="Ribosomal_eL30-like_sf"/>
</dbReference>
<name>A0A506TVK3_9HYPH</name>
<feature type="domain" description="YlxR" evidence="1">
    <location>
        <begin position="11"/>
        <end position="86"/>
    </location>
</feature>
<dbReference type="PANTHER" id="PTHR34215:SF1">
    <property type="entry name" value="YLXR DOMAIN-CONTAINING PROTEIN"/>
    <property type="match status" value="1"/>
</dbReference>
<sequence>MSGYREPMNARTCIVTREHGEPDELLRFVAGPEQRVVCDLKRDLPGRGCWVTPERACVEKAAKRKLFARGLKAPVTAPDDLADEVDRLMLADLVSMMSMARKAGQFVAGAGKVDGAVRGGRALAVFHATEAAADGMRKIDQARHARQVETNAQRPIPAFRLASGEEMAKALGDGAFIHCVALAGKAGEGVVKRATRLERYRNGRS</sequence>
<dbReference type="CDD" id="cd00279">
    <property type="entry name" value="YlxR"/>
    <property type="match status" value="1"/>
</dbReference>
<keyword evidence="3" id="KW-1185">Reference proteome</keyword>
<dbReference type="InterPro" id="IPR035931">
    <property type="entry name" value="YlxR-like_sf"/>
</dbReference>
<dbReference type="EMBL" id="VHLH01000037">
    <property type="protein sequence ID" value="TPW26112.1"/>
    <property type="molecule type" value="Genomic_DNA"/>
</dbReference>
<dbReference type="Gene3D" id="3.30.1230.10">
    <property type="entry name" value="YlxR-like"/>
    <property type="match status" value="1"/>
</dbReference>
<reference evidence="2 3" key="1">
    <citation type="submission" date="2019-06" db="EMBL/GenBank/DDBJ databases">
        <authorList>
            <person name="Li M."/>
        </authorList>
    </citation>
    <scope>NUCLEOTIDE SEQUENCE [LARGE SCALE GENOMIC DNA]</scope>
    <source>
        <strain evidence="2 3">BGMRC6574</strain>
    </source>
</reference>
<dbReference type="NCBIfam" id="NF006622">
    <property type="entry name" value="PRK09190.1"/>
    <property type="match status" value="1"/>
</dbReference>
<proteinExistence type="predicted"/>
<accession>A0A506TVK3</accession>